<reference evidence="3" key="2">
    <citation type="journal article" date="2018" name="Plant J.">
        <title>The Sorghum bicolor reference genome: improved assembly, gene annotations, a transcriptome atlas, and signatures of genome organization.</title>
        <authorList>
            <person name="McCormick R.F."/>
            <person name="Truong S.K."/>
            <person name="Sreedasyam A."/>
            <person name="Jenkins J."/>
            <person name="Shu S."/>
            <person name="Sims D."/>
            <person name="Kennedy M."/>
            <person name="Amirebrahimi M."/>
            <person name="Weers B.D."/>
            <person name="McKinley B."/>
            <person name="Mattison A."/>
            <person name="Morishige D.T."/>
            <person name="Grimwood J."/>
            <person name="Schmutz J."/>
            <person name="Mullet J.E."/>
        </authorList>
    </citation>
    <scope>NUCLEOTIDE SEQUENCE [LARGE SCALE GENOMIC DNA]</scope>
    <source>
        <strain evidence="3">cv. BTx623</strain>
    </source>
</reference>
<evidence type="ECO:0000313" key="2">
    <source>
        <dbReference type="EMBL" id="KXG36046.1"/>
    </source>
</evidence>
<dbReference type="InParanoid" id="A0A1B6QDP8"/>
<reference evidence="2 3" key="1">
    <citation type="journal article" date="2009" name="Nature">
        <title>The Sorghum bicolor genome and the diversification of grasses.</title>
        <authorList>
            <person name="Paterson A.H."/>
            <person name="Bowers J.E."/>
            <person name="Bruggmann R."/>
            <person name="Dubchak I."/>
            <person name="Grimwood J."/>
            <person name="Gundlach H."/>
            <person name="Haberer G."/>
            <person name="Hellsten U."/>
            <person name="Mitros T."/>
            <person name="Poliakov A."/>
            <person name="Schmutz J."/>
            <person name="Spannagl M."/>
            <person name="Tang H."/>
            <person name="Wang X."/>
            <person name="Wicker T."/>
            <person name="Bharti A.K."/>
            <person name="Chapman J."/>
            <person name="Feltus F.A."/>
            <person name="Gowik U."/>
            <person name="Grigoriev I.V."/>
            <person name="Lyons E."/>
            <person name="Maher C.A."/>
            <person name="Martis M."/>
            <person name="Narechania A."/>
            <person name="Otillar R.P."/>
            <person name="Penning B.W."/>
            <person name="Salamov A.A."/>
            <person name="Wang Y."/>
            <person name="Zhang L."/>
            <person name="Carpita N.C."/>
            <person name="Freeling M."/>
            <person name="Gingle A.R."/>
            <person name="Hash C.T."/>
            <person name="Keller B."/>
            <person name="Klein P."/>
            <person name="Kresovich S."/>
            <person name="McCann M.C."/>
            <person name="Ming R."/>
            <person name="Peterson D.G."/>
            <person name="Mehboob-ur-Rahman"/>
            <person name="Ware D."/>
            <person name="Westhoff P."/>
            <person name="Mayer K.F."/>
            <person name="Messing J."/>
            <person name="Rokhsar D.S."/>
        </authorList>
    </citation>
    <scope>NUCLEOTIDE SEQUENCE [LARGE SCALE GENOMIC DNA]</scope>
    <source>
        <strain evidence="3">cv. BTx623</strain>
    </source>
</reference>
<dbReference type="Gramene" id="KXG36046">
    <property type="protein sequence ID" value="KXG36046"/>
    <property type="gene ID" value="SORBI_3002G272200"/>
</dbReference>
<organism evidence="2 3">
    <name type="scientific">Sorghum bicolor</name>
    <name type="common">Sorghum</name>
    <name type="synonym">Sorghum vulgare</name>
    <dbReference type="NCBI Taxonomy" id="4558"/>
    <lineage>
        <taxon>Eukaryota</taxon>
        <taxon>Viridiplantae</taxon>
        <taxon>Streptophyta</taxon>
        <taxon>Embryophyta</taxon>
        <taxon>Tracheophyta</taxon>
        <taxon>Spermatophyta</taxon>
        <taxon>Magnoliopsida</taxon>
        <taxon>Liliopsida</taxon>
        <taxon>Poales</taxon>
        <taxon>Poaceae</taxon>
        <taxon>PACMAD clade</taxon>
        <taxon>Panicoideae</taxon>
        <taxon>Andropogonodae</taxon>
        <taxon>Andropogoneae</taxon>
        <taxon>Sorghinae</taxon>
        <taxon>Sorghum</taxon>
    </lineage>
</organism>
<dbReference type="Proteomes" id="UP000000768">
    <property type="component" value="Chromosome 2"/>
</dbReference>
<evidence type="ECO:0000256" key="1">
    <source>
        <dbReference type="SAM" id="Phobius"/>
    </source>
</evidence>
<protein>
    <submittedName>
        <fullName evidence="2">Uncharacterized protein</fullName>
    </submittedName>
</protein>
<dbReference type="EMBL" id="CM000761">
    <property type="protein sequence ID" value="KXG36046.1"/>
    <property type="molecule type" value="Genomic_DNA"/>
</dbReference>
<keyword evidence="1" id="KW-0812">Transmembrane</keyword>
<feature type="transmembrane region" description="Helical" evidence="1">
    <location>
        <begin position="6"/>
        <end position="31"/>
    </location>
</feature>
<accession>A0A1B6QDP8</accession>
<sequence length="79" mass="9180">MLNLKLWVLVFNDNFCTILCKYIHICLLMLITKNLSLVYMLKAEADASLHFMYFDNVCSEELSSTKLNSILAILTLWKC</sequence>
<proteinExistence type="predicted"/>
<keyword evidence="1" id="KW-1133">Transmembrane helix</keyword>
<evidence type="ECO:0000313" key="3">
    <source>
        <dbReference type="Proteomes" id="UP000000768"/>
    </source>
</evidence>
<keyword evidence="3" id="KW-1185">Reference proteome</keyword>
<keyword evidence="1" id="KW-0472">Membrane</keyword>
<name>A0A1B6QDP8_SORBI</name>
<gene>
    <name evidence="2" type="ORF">SORBI_3002G272200</name>
</gene>
<dbReference type="AlphaFoldDB" id="A0A1B6QDP8"/>